<keyword evidence="6 8" id="KW-0472">Membrane</keyword>
<evidence type="ECO:0000256" key="6">
    <source>
        <dbReference type="ARBA" id="ARBA00023136"/>
    </source>
</evidence>
<dbReference type="PANTHER" id="PTHR11910">
    <property type="entry name" value="ATP SYNTHASE DELTA CHAIN"/>
    <property type="match status" value="1"/>
</dbReference>
<keyword evidence="5 8" id="KW-0406">Ion transport</keyword>
<keyword evidence="4 8" id="KW-0375">Hydrogen ion transport</keyword>
<dbReference type="Pfam" id="PF00213">
    <property type="entry name" value="OSCP"/>
    <property type="match status" value="1"/>
</dbReference>
<keyword evidence="8" id="KW-0139">CF(1)</keyword>
<evidence type="ECO:0000256" key="2">
    <source>
        <dbReference type="ARBA" id="ARBA00022448"/>
    </source>
</evidence>
<comment type="function">
    <text evidence="8">F(1)F(0) ATP synthase produces ATP from ADP in the presence of a proton or sodium gradient. F-type ATPases consist of two structural domains, F(1) containing the extramembraneous catalytic core and F(0) containing the membrane proton channel, linked together by a central stalk and a peripheral stalk. During catalysis, ATP synthesis in the catalytic domain of F(1) is coupled via a rotary mechanism of the central stalk subunits to proton translocation.</text>
</comment>
<accession>A0A934UD99</accession>
<comment type="caution">
    <text evidence="9">The sequence shown here is derived from an EMBL/GenBank/DDBJ whole genome shotgun (WGS) entry which is preliminary data.</text>
</comment>
<comment type="similarity">
    <text evidence="8">Belongs to the ATPase delta chain family.</text>
</comment>
<proteinExistence type="inferred from homology"/>
<evidence type="ECO:0000256" key="8">
    <source>
        <dbReference type="HAMAP-Rule" id="MF_01416"/>
    </source>
</evidence>
<reference evidence="9 10" key="1">
    <citation type="journal article" date="2021" name="Int. J. Syst. Evol. Microbiol.">
        <title>Streptococcus vicugnae sp. nov., isolated from faeces of alpacas (Vicugna pacos) and cattle (Bos taurus), Streptococcus zalophi sp. nov., and Streptococcus pacificus sp. nov., isolated from respiratory tract of California sea lions (Zalophus californianus).</title>
        <authorList>
            <person name="Volokhov D.V."/>
            <person name="Zagorodnyaya T.A."/>
            <person name="Shen Z."/>
            <person name="Blom J."/>
            <person name="Furtak V.A."/>
            <person name="Eisenberg T."/>
            <person name="Fan P."/>
            <person name="Jeong K.C."/>
            <person name="Gao Y."/>
            <person name="Zhang S."/>
            <person name="Amselle M."/>
        </authorList>
    </citation>
    <scope>NUCLEOTIDE SEQUENCE [LARGE SCALE GENOMIC DNA]</scope>
    <source>
        <strain evidence="10">CSL7508-lung</strain>
    </source>
</reference>
<evidence type="ECO:0000256" key="3">
    <source>
        <dbReference type="ARBA" id="ARBA00022475"/>
    </source>
</evidence>
<dbReference type="PRINTS" id="PR00125">
    <property type="entry name" value="ATPASEDELTA"/>
</dbReference>
<dbReference type="SUPFAM" id="SSF47928">
    <property type="entry name" value="N-terminal domain of the delta subunit of the F1F0-ATP synthase"/>
    <property type="match status" value="1"/>
</dbReference>
<dbReference type="Gene3D" id="1.10.520.20">
    <property type="entry name" value="N-terminal domain of the delta subunit of the F1F0-ATP synthase"/>
    <property type="match status" value="1"/>
</dbReference>
<evidence type="ECO:0000256" key="7">
    <source>
        <dbReference type="ARBA" id="ARBA00023310"/>
    </source>
</evidence>
<evidence type="ECO:0000313" key="9">
    <source>
        <dbReference type="EMBL" id="MBJ8349576.1"/>
    </source>
</evidence>
<dbReference type="GO" id="GO:0046933">
    <property type="term" value="F:proton-transporting ATP synthase activity, rotational mechanism"/>
    <property type="evidence" value="ECO:0007669"/>
    <property type="project" value="UniProtKB-UniRule"/>
</dbReference>
<dbReference type="GO" id="GO:0045259">
    <property type="term" value="C:proton-transporting ATP synthase complex"/>
    <property type="evidence" value="ECO:0007669"/>
    <property type="project" value="UniProtKB-KW"/>
</dbReference>
<dbReference type="Proteomes" id="UP000644875">
    <property type="component" value="Unassembled WGS sequence"/>
</dbReference>
<sequence>MDKRTYRLIEQYAKSLVEVAIEKNVIDVIEEDISDILAICHENHLEKHFADLSIAVSDKIKLVRLFQESQSEYLNNFLEVIIQNDRMALFVPIFETVLEQLSRQTNTFDIKVTSAVSLTETQRERLLAIVAQKFDLTPRRLIEEIDEDLIGGFVISANNKVIDTSIRRQLQTLKMKLK</sequence>
<dbReference type="InterPro" id="IPR000711">
    <property type="entry name" value="ATPase_OSCP/dsu"/>
</dbReference>
<keyword evidence="3 8" id="KW-1003">Cell membrane</keyword>
<evidence type="ECO:0000256" key="1">
    <source>
        <dbReference type="ARBA" id="ARBA00004370"/>
    </source>
</evidence>
<dbReference type="NCBIfam" id="TIGR01145">
    <property type="entry name" value="ATP_synt_delta"/>
    <property type="match status" value="1"/>
</dbReference>
<protein>
    <recommendedName>
        <fullName evidence="8">ATP synthase subunit delta</fullName>
    </recommendedName>
    <alternativeName>
        <fullName evidence="8">ATP synthase F(1) sector subunit delta</fullName>
    </alternativeName>
    <alternativeName>
        <fullName evidence="8">F-type ATPase subunit delta</fullName>
        <shortName evidence="8">F-ATPase subunit delta</shortName>
    </alternativeName>
</protein>
<comment type="subcellular location">
    <subcellularLocation>
        <location evidence="8">Cell membrane</location>
        <topology evidence="8">Peripheral membrane protein</topology>
    </subcellularLocation>
    <subcellularLocation>
        <location evidence="1">Membrane</location>
    </subcellularLocation>
</comment>
<dbReference type="AlphaFoldDB" id="A0A934UD99"/>
<evidence type="ECO:0000313" key="10">
    <source>
        <dbReference type="Proteomes" id="UP000644875"/>
    </source>
</evidence>
<dbReference type="NCBIfam" id="NF004401">
    <property type="entry name" value="PRK05758.2-1"/>
    <property type="match status" value="1"/>
</dbReference>
<evidence type="ECO:0000256" key="4">
    <source>
        <dbReference type="ARBA" id="ARBA00022781"/>
    </source>
</evidence>
<dbReference type="HAMAP" id="MF_01416">
    <property type="entry name" value="ATP_synth_delta_bact"/>
    <property type="match status" value="1"/>
</dbReference>
<evidence type="ECO:0000256" key="5">
    <source>
        <dbReference type="ARBA" id="ARBA00023065"/>
    </source>
</evidence>
<keyword evidence="2 8" id="KW-0813">Transport</keyword>
<dbReference type="InterPro" id="IPR026015">
    <property type="entry name" value="ATP_synth_OSCP/delta_N_sf"/>
</dbReference>
<dbReference type="GO" id="GO:0005886">
    <property type="term" value="C:plasma membrane"/>
    <property type="evidence" value="ECO:0007669"/>
    <property type="project" value="UniProtKB-SubCell"/>
</dbReference>
<dbReference type="RefSeq" id="WP_199567504.1">
    <property type="nucleotide sequence ID" value="NZ_JAENBP010000003.1"/>
</dbReference>
<comment type="function">
    <text evidence="8">This protein is part of the stalk that links CF(0) to CF(1). It either transmits conformational changes from CF(0) to CF(1) or is implicated in proton conduction.</text>
</comment>
<name>A0A934UD99_9STRE</name>
<organism evidence="9 10">
    <name type="scientific">Streptococcus zalophi</name>
    <dbReference type="NCBI Taxonomy" id="640031"/>
    <lineage>
        <taxon>Bacteria</taxon>
        <taxon>Bacillati</taxon>
        <taxon>Bacillota</taxon>
        <taxon>Bacilli</taxon>
        <taxon>Lactobacillales</taxon>
        <taxon>Streptococcaceae</taxon>
        <taxon>Streptococcus</taxon>
    </lineage>
</organism>
<dbReference type="EMBL" id="JAENBP010000003">
    <property type="protein sequence ID" value="MBJ8349576.1"/>
    <property type="molecule type" value="Genomic_DNA"/>
</dbReference>
<keyword evidence="7 8" id="KW-0066">ATP synthesis</keyword>
<gene>
    <name evidence="8" type="primary">atpH</name>
    <name evidence="9" type="ORF">JHK64_02885</name>
</gene>
<keyword evidence="10" id="KW-1185">Reference proteome</keyword>